<dbReference type="eggNOG" id="COG1989">
    <property type="taxonomic scope" value="Bacteria"/>
</dbReference>
<dbReference type="GO" id="GO:0006465">
    <property type="term" value="P:signal peptide processing"/>
    <property type="evidence" value="ECO:0007669"/>
    <property type="project" value="TreeGrafter"/>
</dbReference>
<dbReference type="AlphaFoldDB" id="D7CPP9"/>
<feature type="transmembrane region" description="Helical" evidence="2">
    <location>
        <begin position="150"/>
        <end position="169"/>
    </location>
</feature>
<evidence type="ECO:0000313" key="4">
    <source>
        <dbReference type="EMBL" id="ADI02677.1"/>
    </source>
</evidence>
<dbReference type="EMBL" id="CP002048">
    <property type="protein sequence ID" value="ADI02677.1"/>
    <property type="molecule type" value="Genomic_DNA"/>
</dbReference>
<gene>
    <name evidence="4" type="ordered locus">Slip_1924</name>
</gene>
<evidence type="ECO:0000313" key="5">
    <source>
        <dbReference type="Proteomes" id="UP000000378"/>
    </source>
</evidence>
<comment type="similarity">
    <text evidence="1">Belongs to the peptidase A24 family.</text>
</comment>
<feature type="transmembrane region" description="Helical" evidence="2">
    <location>
        <begin position="22"/>
        <end position="40"/>
    </location>
</feature>
<dbReference type="InterPro" id="IPR000045">
    <property type="entry name" value="Prepilin_IV_endopep_pep"/>
</dbReference>
<feature type="domain" description="Prepilin type IV endopeptidase peptidase" evidence="3">
    <location>
        <begin position="3"/>
        <end position="106"/>
    </location>
</feature>
<organism evidence="4 5">
    <name type="scientific">Syntrophothermus lipocalidus (strain DSM 12680 / TGB-C1)</name>
    <dbReference type="NCBI Taxonomy" id="643648"/>
    <lineage>
        <taxon>Bacteria</taxon>
        <taxon>Bacillati</taxon>
        <taxon>Bacillota</taxon>
        <taxon>Clostridia</taxon>
        <taxon>Eubacteriales</taxon>
        <taxon>Syntrophomonadaceae</taxon>
        <taxon>Syntrophothermus</taxon>
    </lineage>
</organism>
<evidence type="ECO:0000256" key="2">
    <source>
        <dbReference type="SAM" id="Phobius"/>
    </source>
</evidence>
<keyword evidence="2" id="KW-0472">Membrane</keyword>
<keyword evidence="2" id="KW-0812">Transmembrane</keyword>
<protein>
    <submittedName>
        <fullName evidence="4">Peptidase A24A prepilin type IV</fullName>
    </submittedName>
</protein>
<dbReference type="PANTHER" id="PTHR30487">
    <property type="entry name" value="TYPE 4 PREPILIN-LIKE PROTEINS LEADER PEPTIDE-PROCESSING ENZYME"/>
    <property type="match status" value="1"/>
</dbReference>
<dbReference type="Pfam" id="PF01478">
    <property type="entry name" value="Peptidase_A24"/>
    <property type="match status" value="1"/>
</dbReference>
<reference evidence="4 5" key="2">
    <citation type="journal article" date="2010" name="Stand. Genomic Sci.">
        <title>Complete genome sequence of Syntrophothermus lipocalidus type strain (TGB-C1).</title>
        <authorList>
            <person name="Djao O.D."/>
            <person name="Zhang X."/>
            <person name="Lucas S."/>
            <person name="Lapidus A."/>
            <person name="Del Rio T.G."/>
            <person name="Nolan M."/>
            <person name="Tice H."/>
            <person name="Cheng J.F."/>
            <person name="Han C."/>
            <person name="Tapia R."/>
            <person name="Goodwin L."/>
            <person name="Pitluck S."/>
            <person name="Liolios K."/>
            <person name="Ivanova N."/>
            <person name="Mavromatis K."/>
            <person name="Mikhailova N."/>
            <person name="Ovchinnikova G."/>
            <person name="Pati A."/>
            <person name="Brambilla E."/>
            <person name="Chen A."/>
            <person name="Palaniappan K."/>
            <person name="Land M."/>
            <person name="Hauser L."/>
            <person name="Chang Y.J."/>
            <person name="Jeffries C.D."/>
            <person name="Rohde M."/>
            <person name="Sikorski J."/>
            <person name="Spring S."/>
            <person name="Goker M."/>
            <person name="Detter J.C."/>
            <person name="Woyke T."/>
            <person name="Bristow J."/>
            <person name="Eisen J.A."/>
            <person name="Markowitz V."/>
            <person name="Hugenholtz P."/>
            <person name="Kyrpides N.C."/>
            <person name="Klenk H.P."/>
        </authorList>
    </citation>
    <scope>NUCLEOTIDE SEQUENCE [LARGE SCALE GENOMIC DNA]</scope>
    <source>
        <strain evidence="5">DSM 12680 / TGB-C1</strain>
    </source>
</reference>
<dbReference type="Gene3D" id="1.20.120.1220">
    <property type="match status" value="1"/>
</dbReference>
<dbReference type="PANTHER" id="PTHR30487:SF0">
    <property type="entry name" value="PREPILIN LEADER PEPTIDASE_N-METHYLTRANSFERASE-RELATED"/>
    <property type="match status" value="1"/>
</dbReference>
<accession>D7CPP9</accession>
<dbReference type="KEGG" id="slp:Slip_1924"/>
<dbReference type="GO" id="GO:0005886">
    <property type="term" value="C:plasma membrane"/>
    <property type="evidence" value="ECO:0007669"/>
    <property type="project" value="TreeGrafter"/>
</dbReference>
<dbReference type="GO" id="GO:0004190">
    <property type="term" value="F:aspartic-type endopeptidase activity"/>
    <property type="evidence" value="ECO:0007669"/>
    <property type="project" value="InterPro"/>
</dbReference>
<evidence type="ECO:0000259" key="3">
    <source>
        <dbReference type="Pfam" id="PF01478"/>
    </source>
</evidence>
<dbReference type="STRING" id="643648.Slip_1924"/>
<proteinExistence type="inferred from homology"/>
<keyword evidence="2" id="KW-1133">Transmembrane helix</keyword>
<dbReference type="Proteomes" id="UP000000378">
    <property type="component" value="Chromosome"/>
</dbReference>
<keyword evidence="5" id="KW-1185">Reference proteome</keyword>
<reference evidence="5" key="1">
    <citation type="journal article" date="2010" name="Stand. Genomic Sci.">
        <title>Complete genome sequence of Syntrophothermus lipocalidus type strain (TGB-C1T).</title>
        <authorList>
            <consortium name="US DOE Joint Genome Institute (JGI-PGF)"/>
            <person name="Djao O."/>
            <person name="Zhang X."/>
            <person name="Lucas S."/>
            <person name="Lapidus A."/>
            <person name="Glavina Del Rio T."/>
            <person name="Nolan M."/>
            <person name="Tice H."/>
            <person name="Cheng J."/>
            <person name="Han C."/>
            <person name="Tapia R."/>
            <person name="Goodwin L."/>
            <person name="Pitluck S."/>
            <person name="Liolios K."/>
            <person name="Ivanova N."/>
            <person name="Mavromatis K."/>
            <person name="Mikhailova N."/>
            <person name="Ovchinnikova G."/>
            <person name="Pati A."/>
            <person name="Brambilla E."/>
            <person name="Chen A."/>
            <person name="Palaniappan K."/>
            <person name="Land M."/>
            <person name="Hauser L."/>
            <person name="Chang Y."/>
            <person name="Jeffries C."/>
            <person name="Rohde M."/>
            <person name="Sikorski J."/>
            <person name="Spring S."/>
            <person name="Goker M."/>
            <person name="Detter J."/>
            <person name="Woyke T."/>
            <person name="Bristow J."/>
            <person name="Eisen J."/>
            <person name="Markowitz V."/>
            <person name="Hugenholtz P."/>
            <person name="Kyrpides N."/>
            <person name="Klenk H."/>
        </authorList>
    </citation>
    <scope>NUCLEOTIDE SEQUENCE [LARGE SCALE GENOMIC DNA]</scope>
    <source>
        <strain evidence="5">DSM 12680 / TGB-C1</strain>
    </source>
</reference>
<dbReference type="RefSeq" id="WP_013176079.1">
    <property type="nucleotide sequence ID" value="NC_014220.1"/>
</dbReference>
<evidence type="ECO:0000256" key="1">
    <source>
        <dbReference type="ARBA" id="ARBA00005801"/>
    </source>
</evidence>
<dbReference type="InterPro" id="IPR050882">
    <property type="entry name" value="Prepilin_peptidase/N-MTase"/>
</dbReference>
<sequence>MTWIMVGLLALAVYFDVRERRIPNWLVLTGVLTALGWHLYQGGFSGLVFSLKGLGLGLLLLMLPFAMGGMGAGDVKLLGMVGAFKGVVFVFNAFLWMALIGGLIALAVLIREQRLGEFLVRIGRGMILALTGGRAKLLLTSASIEPFSVSFPYAAAIAMGAVAALFRGWC</sequence>
<feature type="transmembrane region" description="Helical" evidence="2">
    <location>
        <begin position="47"/>
        <end position="67"/>
    </location>
</feature>
<dbReference type="HOGENOM" id="CLU_057101_4_0_9"/>
<feature type="transmembrane region" description="Helical" evidence="2">
    <location>
        <begin position="87"/>
        <end position="110"/>
    </location>
</feature>
<name>D7CPP9_SYNLT</name>
<dbReference type="OrthoDB" id="5508079at2"/>